<organism evidence="5 6">
    <name type="scientific">Ehrlichia ruminantium (strain Welgevonden)</name>
    <dbReference type="NCBI Taxonomy" id="254945"/>
    <lineage>
        <taxon>Bacteria</taxon>
        <taxon>Pseudomonadati</taxon>
        <taxon>Pseudomonadota</taxon>
        <taxon>Alphaproteobacteria</taxon>
        <taxon>Rickettsiales</taxon>
        <taxon>Anaplasmataceae</taxon>
        <taxon>Ehrlichia</taxon>
    </lineage>
</organism>
<dbReference type="GO" id="GO:0005829">
    <property type="term" value="C:cytosol"/>
    <property type="evidence" value="ECO:0007669"/>
    <property type="project" value="TreeGrafter"/>
</dbReference>
<feature type="domain" description="Metalloprotease TldD/E N-terminal" evidence="2">
    <location>
        <begin position="36"/>
        <end position="98"/>
    </location>
</feature>
<dbReference type="InterPro" id="IPR047657">
    <property type="entry name" value="PmbA"/>
</dbReference>
<evidence type="ECO:0000259" key="2">
    <source>
        <dbReference type="Pfam" id="PF01523"/>
    </source>
</evidence>
<dbReference type="PANTHER" id="PTHR43421:SF1">
    <property type="entry name" value="METALLOPROTEASE PMBA"/>
    <property type="match status" value="1"/>
</dbReference>
<dbReference type="Gene3D" id="3.30.2290.10">
    <property type="entry name" value="PmbA/TldD superfamily"/>
    <property type="match status" value="1"/>
</dbReference>
<evidence type="ECO:0000259" key="4">
    <source>
        <dbReference type="Pfam" id="PF19290"/>
    </source>
</evidence>
<dbReference type="AlphaFoldDB" id="A0A0H3LZ91"/>
<evidence type="ECO:0000256" key="1">
    <source>
        <dbReference type="ARBA" id="ARBA00005836"/>
    </source>
</evidence>
<dbReference type="Pfam" id="PF01523">
    <property type="entry name" value="PmbA_TldD_1st"/>
    <property type="match status" value="1"/>
</dbReference>
<dbReference type="Proteomes" id="UP000001021">
    <property type="component" value="Chromosome"/>
</dbReference>
<dbReference type="SUPFAM" id="SSF111283">
    <property type="entry name" value="Putative modulator of DNA gyrase, PmbA/TldD"/>
    <property type="match status" value="1"/>
</dbReference>
<dbReference type="Pfam" id="PF19290">
    <property type="entry name" value="PmbA_TldD_2nd"/>
    <property type="match status" value="1"/>
</dbReference>
<dbReference type="Pfam" id="PF19289">
    <property type="entry name" value="PmbA_TldD_3rd"/>
    <property type="match status" value="1"/>
</dbReference>
<comment type="similarity">
    <text evidence="1">Belongs to the peptidase U62 family.</text>
</comment>
<dbReference type="InterPro" id="IPR045570">
    <property type="entry name" value="Metalloprtase-TldD/E_cen_dom"/>
</dbReference>
<feature type="domain" description="Metalloprotease TldD/E central" evidence="4">
    <location>
        <begin position="128"/>
        <end position="232"/>
    </location>
</feature>
<dbReference type="InterPro" id="IPR045569">
    <property type="entry name" value="Metalloprtase-TldD/E_C"/>
</dbReference>
<dbReference type="PANTHER" id="PTHR43421">
    <property type="entry name" value="METALLOPROTEASE PMBA"/>
    <property type="match status" value="1"/>
</dbReference>
<feature type="domain" description="Metalloprotease TldD/E C-terminal" evidence="3">
    <location>
        <begin position="239"/>
        <end position="455"/>
    </location>
</feature>
<sequence>MSFLIVLIDLGRKELDIINIADDTIHKIKNKGYIGDVVVCNNSRLSLSQRLHKLDEVVQSKNCKIGIRVIVNNNQFACVSSNEFSNIEELIDRAIAIAKLSPGDPYISLYDGDFSTENFYNLMIFDKSTITIDQCKKIVEDMENAALNYSNKITNSEGSSFSHGMTDIALATSNGFIGSYSKSNFTASVSVIASVNGNMEVGYDFSSVCNFSDMKDPIKIGKEAASRAISKLNPQKIQTSKMPVVIENRIARTLLKNFANAIRGDNIANDASFLSNHLGKNAFSSSISIIDDPLMVGGISSRPFDGEGIVGSKKLVVESGIINTWIMDIRSANKLKMKSSGNAIRHSNGSITPGVSNFYIQSGNLSVNELISDIKSGLYITDLFGFGINLITGDYSQGASGFFIENGKISYPVNELTIASKLQHMFSEMSVANDLMFFGSVNSPTIRIDDITVAG</sequence>
<accession>A0A0H3LZ91</accession>
<dbReference type="KEGG" id="erw:ERWE_CDS_04140"/>
<dbReference type="RefSeq" id="WP_011155083.1">
    <property type="nucleotide sequence ID" value="NC_005295.2"/>
</dbReference>
<evidence type="ECO:0000313" key="5">
    <source>
        <dbReference type="EMBL" id="CAI26908.1"/>
    </source>
</evidence>
<evidence type="ECO:0000313" key="6">
    <source>
        <dbReference type="Proteomes" id="UP000001021"/>
    </source>
</evidence>
<dbReference type="KEGG" id="eru:Erum4010"/>
<dbReference type="HOGENOM" id="CLU_026425_0_0_5"/>
<name>A0A0H3LZ91_EHRRW</name>
<dbReference type="EMBL" id="CR925678">
    <property type="protein sequence ID" value="CAI26908.1"/>
    <property type="molecule type" value="Genomic_DNA"/>
</dbReference>
<dbReference type="InterPro" id="IPR036059">
    <property type="entry name" value="TldD/PmbA_sf"/>
</dbReference>
<dbReference type="InterPro" id="IPR035068">
    <property type="entry name" value="TldD/PmbA_N"/>
</dbReference>
<proteinExistence type="inferred from homology"/>
<keyword evidence="6" id="KW-1185">Reference proteome</keyword>
<dbReference type="InterPro" id="IPR002510">
    <property type="entry name" value="Metalloprtase-TldD/E_N"/>
</dbReference>
<gene>
    <name evidence="5" type="primary">pmbA</name>
    <name evidence="5" type="ordered locus">ERWE_CDS_04140</name>
</gene>
<protein>
    <submittedName>
        <fullName evidence="5">PmbA protein homolog</fullName>
    </submittedName>
</protein>
<evidence type="ECO:0000259" key="3">
    <source>
        <dbReference type="Pfam" id="PF19289"/>
    </source>
</evidence>
<dbReference type="eggNOG" id="COG0312">
    <property type="taxonomic scope" value="Bacteria"/>
</dbReference>
<dbReference type="GO" id="GO:0008237">
    <property type="term" value="F:metallopeptidase activity"/>
    <property type="evidence" value="ECO:0007669"/>
    <property type="project" value="InterPro"/>
</dbReference>
<dbReference type="GO" id="GO:0006508">
    <property type="term" value="P:proteolysis"/>
    <property type="evidence" value="ECO:0007669"/>
    <property type="project" value="InterPro"/>
</dbReference>
<reference evidence="5 6" key="1">
    <citation type="journal article" date="2006" name="J. Bacteriol.">
        <title>Comparative genomic analysis of three strains of Ehrlichia ruminantium reveals an active process of genome size plasticity.</title>
        <authorList>
            <person name="Frutos R."/>
            <person name="Viari A."/>
            <person name="Ferraz C."/>
            <person name="Morgat A."/>
            <person name="Eychenie S."/>
            <person name="Kandassami Y."/>
            <person name="Chantal I."/>
            <person name="Bensaid A."/>
            <person name="Coissac E."/>
            <person name="Vachiery N."/>
            <person name="Demaille J."/>
            <person name="Martinez D."/>
        </authorList>
    </citation>
    <scope>NUCLEOTIDE SEQUENCE [LARGE SCALE GENOMIC DNA]</scope>
    <source>
        <strain evidence="5 6">Welgevonden</strain>
    </source>
</reference>
<dbReference type="GeneID" id="33058006"/>